<dbReference type="EMBL" id="JASUXU010000059">
    <property type="protein sequence ID" value="KAK0313368.1"/>
    <property type="molecule type" value="Genomic_DNA"/>
</dbReference>
<sequence>MSETIVESRKHGVKGQRIPGKPGRFDPSEPMHMTTRRRAKDGVVNDSPSTNGSNHDDHSPRGSLDENRPLSSYSLPSQTSPETPQHMNTADMTTTPAHSLIDTSLIPRPLEITEDASVSSSDGGSAVSPSRKRKRESQSPPSTPIAQVNMAATQESELEEVTAQQQSDPEDAVELINPSQLSDREESYDDADSESEGQPDEEIPVATGSLDMSPAGSAEDSPASSVSQTEEQSTAKPLDAMVDELMPDVGDEVLPEIVDVDDLEDADEQAMTDDDDRPVVRKFGGKRRRAAHHLQGVEMRMRRQLETKKAYRVIARELKAVLAEISQRSLDQVASTVGSYVEAAEYQDVKAGLDAALEKRNDLVRAQHKLNMGLLKQSFEIQEQVRRTESQFLIENARDAACDRLQHDFLMAARKAHLQDKPNNNATEDEDEIVPRPKRVAYGFKRGHAIDHVYESRSRQALETERSMKDMQCRLLMRKMLQALPEDDDEVTHPPFAVMDRTPRDAAKARSNEIDTIGMLAAAADEAERIASIPKIRNEDAHGLQLLSDLCVRPSIIVPTVAAPKINVAPEPAVHKTPPRPPPQHVASPQMNAGISVAVSPAAHQFIREREGYEPSMPPPRTPRQSEATFGSPFATPRGQRARASSATHPERPNGPSSIAARPQEPEIRVEQSPARRPAAVHHDRTGFPPSSTPETSRHEPFQPSPHRPIMNSEPAKAKGSTKAQRAKGVTKKSSLDLTNPTPALLERFDAVERAPADQQRRPEPPTNGHLRSLSYNGPVVVDRPRTPTLAERPSLPHLEPSAIASRSILGTDAPELLRSRATSLSIKDESPAGDRPPELRFQQQQPWHQKKTNKAERGGESRRAKGRKKKEIEKVHHQPASGSATHGPRPAQSPSVPFISIQGGPGPESRPWHVPAPQQPQSRPPPSLMPPPPFAQHYTLPRPPVSSPPHDFHHFHEHQTQGHRNSFPPLTAPPTEYGPPPPRWNGPPPPSPLYAIPQPPHRPYQPPPPGAEQYQPRPPPPPPLFEQQHHQHQRPPMTPPPLSTLITYGPQYGGPPIAPAPAMPDPRLQPPGFRPGPHNHPPAHPPAFAQQRDPEAPRRRTQSDVHLRSSSWRSYEPWGRR</sequence>
<evidence type="ECO:0000313" key="3">
    <source>
        <dbReference type="Proteomes" id="UP001168146"/>
    </source>
</evidence>
<organism evidence="2 3">
    <name type="scientific">Friedmanniomyces endolithicus</name>
    <dbReference type="NCBI Taxonomy" id="329885"/>
    <lineage>
        <taxon>Eukaryota</taxon>
        <taxon>Fungi</taxon>
        <taxon>Dikarya</taxon>
        <taxon>Ascomycota</taxon>
        <taxon>Pezizomycotina</taxon>
        <taxon>Dothideomycetes</taxon>
        <taxon>Dothideomycetidae</taxon>
        <taxon>Mycosphaerellales</taxon>
        <taxon>Teratosphaeriaceae</taxon>
        <taxon>Friedmanniomyces</taxon>
    </lineage>
</organism>
<feature type="compositionally biased region" description="Basic and acidic residues" evidence="1">
    <location>
        <begin position="827"/>
        <end position="839"/>
    </location>
</feature>
<feature type="compositionally biased region" description="Polar residues" evidence="1">
    <location>
        <begin position="138"/>
        <end position="155"/>
    </location>
</feature>
<comment type="caution">
    <text evidence="2">The sequence shown here is derived from an EMBL/GenBank/DDBJ whole genome shotgun (WGS) entry which is preliminary data.</text>
</comment>
<feature type="compositionally biased region" description="Low complexity" evidence="1">
    <location>
        <begin position="115"/>
        <end position="128"/>
    </location>
</feature>
<accession>A0AAN6FG03</accession>
<gene>
    <name evidence="2" type="ORF">LTR82_013399</name>
</gene>
<feature type="compositionally biased region" description="Pro residues" evidence="1">
    <location>
        <begin position="971"/>
        <end position="1025"/>
    </location>
</feature>
<feature type="compositionally biased region" description="Basic and acidic residues" evidence="1">
    <location>
        <begin position="1"/>
        <end position="10"/>
    </location>
</feature>
<evidence type="ECO:0000256" key="1">
    <source>
        <dbReference type="SAM" id="MobiDB-lite"/>
    </source>
</evidence>
<feature type="compositionally biased region" description="Polar residues" evidence="1">
    <location>
        <begin position="222"/>
        <end position="235"/>
    </location>
</feature>
<feature type="compositionally biased region" description="Polar residues" evidence="1">
    <location>
        <begin position="69"/>
        <end position="97"/>
    </location>
</feature>
<feature type="compositionally biased region" description="Basic and acidic residues" evidence="1">
    <location>
        <begin position="54"/>
        <end position="68"/>
    </location>
</feature>
<feature type="compositionally biased region" description="Basic and acidic residues" evidence="1">
    <location>
        <begin position="854"/>
        <end position="864"/>
    </location>
</feature>
<feature type="compositionally biased region" description="Pro residues" evidence="1">
    <location>
        <begin position="1057"/>
        <end position="1086"/>
    </location>
</feature>
<feature type="compositionally biased region" description="Acidic residues" evidence="1">
    <location>
        <begin position="186"/>
        <end position="203"/>
    </location>
</feature>
<feature type="compositionally biased region" description="Pro residues" evidence="1">
    <location>
        <begin position="923"/>
        <end position="935"/>
    </location>
</feature>
<feature type="compositionally biased region" description="Polar residues" evidence="1">
    <location>
        <begin position="732"/>
        <end position="742"/>
    </location>
</feature>
<feature type="region of interest" description="Disordered" evidence="1">
    <location>
        <begin position="612"/>
        <end position="1122"/>
    </location>
</feature>
<feature type="compositionally biased region" description="Basic and acidic residues" evidence="1">
    <location>
        <begin position="747"/>
        <end position="764"/>
    </location>
</feature>
<feature type="compositionally biased region" description="Basic and acidic residues" evidence="1">
    <location>
        <begin position="951"/>
        <end position="961"/>
    </location>
</feature>
<evidence type="ECO:0000313" key="2">
    <source>
        <dbReference type="EMBL" id="KAK0313368.1"/>
    </source>
</evidence>
<protein>
    <submittedName>
        <fullName evidence="2">Uncharacterized protein</fullName>
    </submittedName>
</protein>
<proteinExistence type="predicted"/>
<dbReference type="AlphaFoldDB" id="A0AAN6FG03"/>
<dbReference type="PRINTS" id="PR01217">
    <property type="entry name" value="PRICHEXTENSN"/>
</dbReference>
<feature type="region of interest" description="Disordered" evidence="1">
    <location>
        <begin position="1"/>
        <end position="237"/>
    </location>
</feature>
<feature type="compositionally biased region" description="Basic and acidic residues" evidence="1">
    <location>
        <begin position="1093"/>
        <end position="1108"/>
    </location>
</feature>
<reference evidence="2" key="1">
    <citation type="submission" date="2021-12" db="EMBL/GenBank/DDBJ databases">
        <title>Black yeast isolated from Biological Soil Crust.</title>
        <authorList>
            <person name="Kurbessoian T."/>
        </authorList>
    </citation>
    <scope>NUCLEOTIDE SEQUENCE</scope>
    <source>
        <strain evidence="2">CCFEE 5208</strain>
    </source>
</reference>
<name>A0AAN6FG03_9PEZI</name>
<dbReference type="Proteomes" id="UP001168146">
    <property type="component" value="Unassembled WGS sequence"/>
</dbReference>